<name>A0A5N0V3G5_9PSEU</name>
<evidence type="ECO:0000313" key="3">
    <source>
        <dbReference type="Proteomes" id="UP000319769"/>
    </source>
</evidence>
<evidence type="ECO:0000259" key="1">
    <source>
        <dbReference type="Pfam" id="PF01636"/>
    </source>
</evidence>
<keyword evidence="3" id="KW-1185">Reference proteome</keyword>
<dbReference type="Pfam" id="PF01636">
    <property type="entry name" value="APH"/>
    <property type="match status" value="1"/>
</dbReference>
<dbReference type="RefSeq" id="WP_144747560.1">
    <property type="nucleotide sequence ID" value="NZ_VMNW02000030.1"/>
</dbReference>
<dbReference type="GO" id="GO:0016740">
    <property type="term" value="F:transferase activity"/>
    <property type="evidence" value="ECO:0007669"/>
    <property type="project" value="UniProtKB-KW"/>
</dbReference>
<dbReference type="InterPro" id="IPR002575">
    <property type="entry name" value="Aminoglycoside_PTrfase"/>
</dbReference>
<dbReference type="Gene3D" id="3.90.1200.10">
    <property type="match status" value="1"/>
</dbReference>
<dbReference type="OrthoDB" id="21342at2"/>
<reference evidence="2" key="1">
    <citation type="submission" date="2019-09" db="EMBL/GenBank/DDBJ databases">
        <authorList>
            <person name="Teo W.F.A."/>
            <person name="Duangmal K."/>
        </authorList>
    </citation>
    <scope>NUCLEOTIDE SEQUENCE [LARGE SCALE GENOMIC DNA]</scope>
    <source>
        <strain evidence="2">K81G1</strain>
    </source>
</reference>
<comment type="caution">
    <text evidence="2">The sequence shown here is derived from an EMBL/GenBank/DDBJ whole genome shotgun (WGS) entry which is preliminary data.</text>
</comment>
<organism evidence="2 3">
    <name type="scientific">Amycolatopsis acidicola</name>
    <dbReference type="NCBI Taxonomy" id="2596893"/>
    <lineage>
        <taxon>Bacteria</taxon>
        <taxon>Bacillati</taxon>
        <taxon>Actinomycetota</taxon>
        <taxon>Actinomycetes</taxon>
        <taxon>Pseudonocardiales</taxon>
        <taxon>Pseudonocardiaceae</taxon>
        <taxon>Amycolatopsis</taxon>
    </lineage>
</organism>
<dbReference type="AlphaFoldDB" id="A0A5N0V3G5"/>
<dbReference type="Proteomes" id="UP000319769">
    <property type="component" value="Unassembled WGS sequence"/>
</dbReference>
<gene>
    <name evidence="2" type="ORF">FPZ12_020785</name>
</gene>
<dbReference type="EMBL" id="VMNW02000030">
    <property type="protein sequence ID" value="KAA9159341.1"/>
    <property type="molecule type" value="Genomic_DNA"/>
</dbReference>
<evidence type="ECO:0000313" key="2">
    <source>
        <dbReference type="EMBL" id="KAA9159341.1"/>
    </source>
</evidence>
<accession>A0A5N0V3G5</accession>
<dbReference type="SUPFAM" id="SSF56112">
    <property type="entry name" value="Protein kinase-like (PK-like)"/>
    <property type="match status" value="1"/>
</dbReference>
<sequence length="276" mass="31264">MAITGRQRELLDQWFPGAAVARDHSWGLVGTTVLELTHEGARYIVKAADDKDHHLAREVHAHREWLAPWASLGRAPQLVHADEDAKLLVTRYLPGTLVEGSADESRQEVYFQAGELLARLHAQFAVEDAHFEAKANAKSLWWLNRPNRIAVEDAARLRAMIEAWPVPASVLVPTHGDWQPRNWLVHEGQVRVIDFGRSELRPAFTDFARLSVQQFRADPLLERSFLAGYGEDPRESRAWQRNLVREAIGTVSWAYQVGDTAFEEQGRRMIADVLVA</sequence>
<feature type="domain" description="Aminoglycoside phosphotransferase" evidence="1">
    <location>
        <begin position="35"/>
        <end position="239"/>
    </location>
</feature>
<dbReference type="InterPro" id="IPR011009">
    <property type="entry name" value="Kinase-like_dom_sf"/>
</dbReference>
<proteinExistence type="predicted"/>
<protein>
    <submittedName>
        <fullName evidence="2">Aminoglycoside phosphotransferase family protein</fullName>
    </submittedName>
</protein>